<keyword evidence="1" id="KW-1133">Transmembrane helix</keyword>
<evidence type="ECO:0000256" key="2">
    <source>
        <dbReference type="SAM" id="SignalP"/>
    </source>
</evidence>
<sequence length="447" mass="50070">MQACKRLTLALFFAPACCYAGAISNTARLEELIMALVGGALLSIVAMVVVFIKLKKPFWHRALIALSLPLVVFPVCVLGSMLTSAGLSNFRQWQNQRESLRAEAQNERDWQKNFLRSAACEGEHERFAKELTYSRHEQASKQRTLEECIIPRASVTDLRALLADFQKRDERLTTYCAYLNPVLVSLDTSLMEVFVEQHLPLTCKSQHYPPEQLNYDAEHEPPSWWDVFASREKIPAEQLLPALRYLQAHEVDLKRIVAGRSLLSLALESSNVAAIEFALDLGMDPHDGLYKWDGLSPAETWVVQSFSQASSESYSIAARQRLQPRLGVMTAAQAEMLAHKLHKKVNLEMLAHGGADMLAYLLRSGASMRRLNEGGNLVLGNTPMSAELLTALKQLNDAQLADFICPEADEYNRVYSLFAEAIASKNKPLIALLRQRKMPETCPVAQK</sequence>
<keyword evidence="2" id="KW-0732">Signal</keyword>
<accession>A0A318J3W7</accession>
<organism evidence="3 4">
    <name type="scientific">Undibacterium pigrum</name>
    <dbReference type="NCBI Taxonomy" id="401470"/>
    <lineage>
        <taxon>Bacteria</taxon>
        <taxon>Pseudomonadati</taxon>
        <taxon>Pseudomonadota</taxon>
        <taxon>Betaproteobacteria</taxon>
        <taxon>Burkholderiales</taxon>
        <taxon>Oxalobacteraceae</taxon>
        <taxon>Undibacterium</taxon>
    </lineage>
</organism>
<dbReference type="RefSeq" id="WP_110256627.1">
    <property type="nucleotide sequence ID" value="NZ_QJKB01000007.1"/>
</dbReference>
<evidence type="ECO:0000256" key="1">
    <source>
        <dbReference type="SAM" id="Phobius"/>
    </source>
</evidence>
<keyword evidence="4" id="KW-1185">Reference proteome</keyword>
<comment type="caution">
    <text evidence="3">The sequence shown here is derived from an EMBL/GenBank/DDBJ whole genome shotgun (WGS) entry which is preliminary data.</text>
</comment>
<dbReference type="AlphaFoldDB" id="A0A318J3W7"/>
<evidence type="ECO:0000313" key="4">
    <source>
        <dbReference type="Proteomes" id="UP000247792"/>
    </source>
</evidence>
<reference evidence="3 4" key="1">
    <citation type="submission" date="2018-05" db="EMBL/GenBank/DDBJ databases">
        <title>Genomic Encyclopedia of Type Strains, Phase IV (KMG-IV): sequencing the most valuable type-strain genomes for metagenomic binning, comparative biology and taxonomic classification.</title>
        <authorList>
            <person name="Goeker M."/>
        </authorList>
    </citation>
    <scope>NUCLEOTIDE SEQUENCE [LARGE SCALE GENOMIC DNA]</scope>
    <source>
        <strain evidence="3 4">DSM 19792</strain>
    </source>
</reference>
<protein>
    <recommendedName>
        <fullName evidence="5">Ankyrin repeat protein</fullName>
    </recommendedName>
</protein>
<dbReference type="EMBL" id="QJKB01000007">
    <property type="protein sequence ID" value="PXX41390.1"/>
    <property type="molecule type" value="Genomic_DNA"/>
</dbReference>
<gene>
    <name evidence="3" type="ORF">DFR42_10741</name>
</gene>
<feature type="transmembrane region" description="Helical" evidence="1">
    <location>
        <begin position="64"/>
        <end position="87"/>
    </location>
</feature>
<feature type="chain" id="PRO_5016259197" description="Ankyrin repeat protein" evidence="2">
    <location>
        <begin position="21"/>
        <end position="447"/>
    </location>
</feature>
<keyword evidence="1" id="KW-0472">Membrane</keyword>
<dbReference type="Proteomes" id="UP000247792">
    <property type="component" value="Unassembled WGS sequence"/>
</dbReference>
<evidence type="ECO:0008006" key="5">
    <source>
        <dbReference type="Google" id="ProtNLM"/>
    </source>
</evidence>
<dbReference type="OrthoDB" id="8786912at2"/>
<proteinExistence type="predicted"/>
<evidence type="ECO:0000313" key="3">
    <source>
        <dbReference type="EMBL" id="PXX41390.1"/>
    </source>
</evidence>
<feature type="signal peptide" evidence="2">
    <location>
        <begin position="1"/>
        <end position="20"/>
    </location>
</feature>
<keyword evidence="1" id="KW-0812">Transmembrane</keyword>
<feature type="transmembrane region" description="Helical" evidence="1">
    <location>
        <begin position="32"/>
        <end position="52"/>
    </location>
</feature>
<name>A0A318J3W7_9BURK</name>